<dbReference type="InterPro" id="IPR017871">
    <property type="entry name" value="ABC_transporter-like_CS"/>
</dbReference>
<evidence type="ECO:0000259" key="5">
    <source>
        <dbReference type="PROSITE" id="PS50893"/>
    </source>
</evidence>
<dbReference type="GO" id="GO:0005524">
    <property type="term" value="F:ATP binding"/>
    <property type="evidence" value="ECO:0007669"/>
    <property type="project" value="UniProtKB-KW"/>
</dbReference>
<keyword evidence="7" id="KW-1185">Reference proteome</keyword>
<dbReference type="GO" id="GO:0016887">
    <property type="term" value="F:ATP hydrolysis activity"/>
    <property type="evidence" value="ECO:0007669"/>
    <property type="project" value="InterPro"/>
</dbReference>
<keyword evidence="4 6" id="KW-0067">ATP-binding</keyword>
<evidence type="ECO:0000256" key="1">
    <source>
        <dbReference type="ARBA" id="ARBA00005417"/>
    </source>
</evidence>
<dbReference type="SUPFAM" id="SSF52540">
    <property type="entry name" value="P-loop containing nucleoside triphosphate hydrolases"/>
    <property type="match status" value="1"/>
</dbReference>
<comment type="similarity">
    <text evidence="1">Belongs to the ABC transporter superfamily.</text>
</comment>
<keyword evidence="2" id="KW-0813">Transport</keyword>
<dbReference type="PROSITE" id="PS50893">
    <property type="entry name" value="ABC_TRANSPORTER_2"/>
    <property type="match status" value="1"/>
</dbReference>
<reference evidence="6 7" key="1">
    <citation type="submission" date="2018-10" db="EMBL/GenBank/DDBJ databases">
        <title>Lactobacillus sp. R7 and Lactobacillus sp. R19 isolated from fermented mustard green product of Taiwan.</title>
        <authorList>
            <person name="Lin S.-T."/>
        </authorList>
    </citation>
    <scope>NUCLEOTIDE SEQUENCE [LARGE SCALE GENOMIC DNA]</scope>
    <source>
        <strain evidence="6 7">BCRC 81127</strain>
    </source>
</reference>
<dbReference type="InterPro" id="IPR003593">
    <property type="entry name" value="AAA+_ATPase"/>
</dbReference>
<sequence length="323" mass="36032">MFYCISVLIQTYDKGEIHLETNFLEISNLHKSFGHKNVLKNINFSMQKGHIVGLIGANGAGKTTIMKAILGILTFDGKITIANQEVSINQHRPLESVGALIEYPGLYPYLTGREQLRLFATGKNREEKVNNIIQKLHMERFANQKTKSYSLGMKQKLGVGLALLNDPQLVILDEPMNGLDPKATKELRDLIVSEKNNGVTFLISSHILSELQRIADDVVVINHGEIVTATTMENLLAANKKFYLIETDNNQLTADLLLRNNYQVEQQAALKIPITDNFSINNLLQLLLSANITILDIKQQDGDLEESLLQVLDGQGAQNDNLN</sequence>
<dbReference type="PANTHER" id="PTHR43335">
    <property type="entry name" value="ABC TRANSPORTER, ATP-BINDING PROTEIN"/>
    <property type="match status" value="1"/>
</dbReference>
<dbReference type="EMBL" id="RKLY01000031">
    <property type="protein sequence ID" value="TGD21832.1"/>
    <property type="molecule type" value="Genomic_DNA"/>
</dbReference>
<dbReference type="AlphaFoldDB" id="A0A4Z0JGD0"/>
<dbReference type="Gene3D" id="3.40.50.300">
    <property type="entry name" value="P-loop containing nucleotide triphosphate hydrolases"/>
    <property type="match status" value="1"/>
</dbReference>
<evidence type="ECO:0000256" key="3">
    <source>
        <dbReference type="ARBA" id="ARBA00022741"/>
    </source>
</evidence>
<dbReference type="OrthoDB" id="9809205at2"/>
<accession>A0A4Z0JGD0</accession>
<dbReference type="PROSITE" id="PS00211">
    <property type="entry name" value="ABC_TRANSPORTER_1"/>
    <property type="match status" value="1"/>
</dbReference>
<protein>
    <submittedName>
        <fullName evidence="6">ATP-binding cassette domain-containing protein</fullName>
    </submittedName>
</protein>
<gene>
    <name evidence="6" type="ORF">EGT49_10315</name>
</gene>
<dbReference type="Pfam" id="PF00005">
    <property type="entry name" value="ABC_tran"/>
    <property type="match status" value="1"/>
</dbReference>
<dbReference type="InterPro" id="IPR003439">
    <property type="entry name" value="ABC_transporter-like_ATP-bd"/>
</dbReference>
<evidence type="ECO:0000256" key="4">
    <source>
        <dbReference type="ARBA" id="ARBA00022840"/>
    </source>
</evidence>
<dbReference type="InterPro" id="IPR027417">
    <property type="entry name" value="P-loop_NTPase"/>
</dbReference>
<evidence type="ECO:0000313" key="7">
    <source>
        <dbReference type="Proteomes" id="UP000298021"/>
    </source>
</evidence>
<name>A0A4Z0JGD0_9LACO</name>
<evidence type="ECO:0000256" key="2">
    <source>
        <dbReference type="ARBA" id="ARBA00022448"/>
    </source>
</evidence>
<dbReference type="Proteomes" id="UP000298021">
    <property type="component" value="Unassembled WGS sequence"/>
</dbReference>
<feature type="domain" description="ABC transporter" evidence="5">
    <location>
        <begin position="24"/>
        <end position="248"/>
    </location>
</feature>
<dbReference type="SMART" id="SM00382">
    <property type="entry name" value="AAA"/>
    <property type="match status" value="1"/>
</dbReference>
<proteinExistence type="inferred from homology"/>
<dbReference type="PANTHER" id="PTHR43335:SF4">
    <property type="entry name" value="ABC TRANSPORTER, ATP-BINDING PROTEIN"/>
    <property type="match status" value="1"/>
</dbReference>
<keyword evidence="3" id="KW-0547">Nucleotide-binding</keyword>
<evidence type="ECO:0000313" key="6">
    <source>
        <dbReference type="EMBL" id="TGD21832.1"/>
    </source>
</evidence>
<organism evidence="6 7">
    <name type="scientific">Companilactobacillus suantsaicola</name>
    <dbReference type="NCBI Taxonomy" id="2487723"/>
    <lineage>
        <taxon>Bacteria</taxon>
        <taxon>Bacillati</taxon>
        <taxon>Bacillota</taxon>
        <taxon>Bacilli</taxon>
        <taxon>Lactobacillales</taxon>
        <taxon>Lactobacillaceae</taxon>
        <taxon>Companilactobacillus</taxon>
    </lineage>
</organism>
<comment type="caution">
    <text evidence="6">The sequence shown here is derived from an EMBL/GenBank/DDBJ whole genome shotgun (WGS) entry which is preliminary data.</text>
</comment>